<dbReference type="STRING" id="1817813.A2008_10750"/>
<name>A0A1F7WPV8_9BACT</name>
<dbReference type="PANTHER" id="PTHR42859">
    <property type="entry name" value="OXIDOREDUCTASE"/>
    <property type="match status" value="1"/>
</dbReference>
<dbReference type="Proteomes" id="UP000178735">
    <property type="component" value="Unassembled WGS sequence"/>
</dbReference>
<keyword evidence="1" id="KW-0813">Transport</keyword>
<comment type="caution">
    <text evidence="8">The sequence shown here is derived from an EMBL/GenBank/DDBJ whole genome shotgun (WGS) entry which is preliminary data.</text>
</comment>
<dbReference type="PROSITE" id="PS00198">
    <property type="entry name" value="4FE4S_FER_1"/>
    <property type="match status" value="3"/>
</dbReference>
<keyword evidence="5" id="KW-0408">Iron</keyword>
<dbReference type="Gene3D" id="3.30.70.20">
    <property type="match status" value="2"/>
</dbReference>
<organism evidence="8 9">
    <name type="scientific">Candidatus Wallbacteria bacterium GWC2_49_35</name>
    <dbReference type="NCBI Taxonomy" id="1817813"/>
    <lineage>
        <taxon>Bacteria</taxon>
        <taxon>Candidatus Walliibacteriota</taxon>
    </lineage>
</organism>
<dbReference type="PANTHER" id="PTHR42859:SF10">
    <property type="entry name" value="DIMETHYLSULFOXIDE REDUCTASE CHAIN B"/>
    <property type="match status" value="1"/>
</dbReference>
<dbReference type="Pfam" id="PF12800">
    <property type="entry name" value="Fer4_4"/>
    <property type="match status" value="1"/>
</dbReference>
<dbReference type="InterPro" id="IPR017900">
    <property type="entry name" value="4Fe4S_Fe_S_CS"/>
</dbReference>
<accession>A0A1F7WPV8</accession>
<evidence type="ECO:0000256" key="5">
    <source>
        <dbReference type="ARBA" id="ARBA00023004"/>
    </source>
</evidence>
<dbReference type="InterPro" id="IPR017896">
    <property type="entry name" value="4Fe4S_Fe-S-bd"/>
</dbReference>
<dbReference type="GO" id="GO:0051539">
    <property type="term" value="F:4 iron, 4 sulfur cluster binding"/>
    <property type="evidence" value="ECO:0007669"/>
    <property type="project" value="UniProtKB-KW"/>
</dbReference>
<evidence type="ECO:0000256" key="2">
    <source>
        <dbReference type="ARBA" id="ARBA00022485"/>
    </source>
</evidence>
<sequence>MKVKMLGKKPELCTACHECENTCSVVFFKTQEIGRARLRITEDPAKKEKRIITCTQCGVCISICPTEAISRNKAGIVVIDKAKCVGCLSCVGFCPEEAMFQYKDDTLPFKCISCGQCAKKCPTGAIFLTENEVA</sequence>
<keyword evidence="6" id="KW-0411">Iron-sulfur</keyword>
<feature type="domain" description="4Fe-4S ferredoxin-type" evidence="7">
    <location>
        <begin position="108"/>
        <end position="131"/>
    </location>
</feature>
<feature type="domain" description="4Fe-4S ferredoxin-type" evidence="7">
    <location>
        <begin position="75"/>
        <end position="105"/>
    </location>
</feature>
<gene>
    <name evidence="8" type="ORF">A2008_10750</name>
</gene>
<evidence type="ECO:0000259" key="7">
    <source>
        <dbReference type="PROSITE" id="PS51379"/>
    </source>
</evidence>
<dbReference type="GO" id="GO:0046872">
    <property type="term" value="F:metal ion binding"/>
    <property type="evidence" value="ECO:0007669"/>
    <property type="project" value="UniProtKB-KW"/>
</dbReference>
<dbReference type="PROSITE" id="PS51379">
    <property type="entry name" value="4FE4S_FER_2"/>
    <property type="match status" value="3"/>
</dbReference>
<evidence type="ECO:0000256" key="3">
    <source>
        <dbReference type="ARBA" id="ARBA00022723"/>
    </source>
</evidence>
<dbReference type="Pfam" id="PF13237">
    <property type="entry name" value="Fer4_10"/>
    <property type="match status" value="1"/>
</dbReference>
<evidence type="ECO:0000256" key="1">
    <source>
        <dbReference type="ARBA" id="ARBA00022448"/>
    </source>
</evidence>
<dbReference type="AlphaFoldDB" id="A0A1F7WPV8"/>
<feature type="domain" description="4Fe-4S ferredoxin-type" evidence="7">
    <location>
        <begin position="42"/>
        <end position="74"/>
    </location>
</feature>
<keyword evidence="4" id="KW-0249">Electron transport</keyword>
<dbReference type="InterPro" id="IPR050294">
    <property type="entry name" value="RnfB_subfamily"/>
</dbReference>
<proteinExistence type="predicted"/>
<dbReference type="Pfam" id="PF00037">
    <property type="entry name" value="Fer4"/>
    <property type="match status" value="1"/>
</dbReference>
<keyword evidence="3" id="KW-0479">Metal-binding</keyword>
<evidence type="ECO:0000313" key="8">
    <source>
        <dbReference type="EMBL" id="OGM04873.1"/>
    </source>
</evidence>
<reference evidence="8 9" key="1">
    <citation type="journal article" date="2016" name="Nat. Commun.">
        <title>Thousands of microbial genomes shed light on interconnected biogeochemical processes in an aquifer system.</title>
        <authorList>
            <person name="Anantharaman K."/>
            <person name="Brown C.T."/>
            <person name="Hug L.A."/>
            <person name="Sharon I."/>
            <person name="Castelle C.J."/>
            <person name="Probst A.J."/>
            <person name="Thomas B.C."/>
            <person name="Singh A."/>
            <person name="Wilkins M.J."/>
            <person name="Karaoz U."/>
            <person name="Brodie E.L."/>
            <person name="Williams K.H."/>
            <person name="Hubbard S.S."/>
            <person name="Banfield J.F."/>
        </authorList>
    </citation>
    <scope>NUCLEOTIDE SEQUENCE [LARGE SCALE GENOMIC DNA]</scope>
</reference>
<dbReference type="SUPFAM" id="SSF54862">
    <property type="entry name" value="4Fe-4S ferredoxins"/>
    <property type="match status" value="1"/>
</dbReference>
<evidence type="ECO:0000256" key="4">
    <source>
        <dbReference type="ARBA" id="ARBA00022982"/>
    </source>
</evidence>
<protein>
    <recommendedName>
        <fullName evidence="7">4Fe-4S ferredoxin-type domain-containing protein</fullName>
    </recommendedName>
</protein>
<evidence type="ECO:0000256" key="6">
    <source>
        <dbReference type="ARBA" id="ARBA00023014"/>
    </source>
</evidence>
<keyword evidence="2" id="KW-0004">4Fe-4S</keyword>
<dbReference type="EMBL" id="MGFH01000133">
    <property type="protein sequence ID" value="OGM04873.1"/>
    <property type="molecule type" value="Genomic_DNA"/>
</dbReference>
<evidence type="ECO:0000313" key="9">
    <source>
        <dbReference type="Proteomes" id="UP000178735"/>
    </source>
</evidence>